<keyword evidence="5 6" id="KW-0687">Ribonucleoprotein</keyword>
<evidence type="ECO:0000313" key="12">
    <source>
        <dbReference type="Proteomes" id="UP000284676"/>
    </source>
</evidence>
<feature type="region of interest" description="Disordered" evidence="9">
    <location>
        <begin position="164"/>
        <end position="185"/>
    </location>
</feature>
<comment type="caution">
    <text evidence="11">The sequence shown here is derived from an EMBL/GenBank/DDBJ whole genome shotgun (WGS) entry which is preliminary data.</text>
</comment>
<evidence type="ECO:0000256" key="6">
    <source>
        <dbReference type="HAMAP-Rule" id="MF_01365"/>
    </source>
</evidence>
<feature type="domain" description="Large ribosomal subunit protein uL6 alpha-beta" evidence="10">
    <location>
        <begin position="11"/>
        <end position="90"/>
    </location>
</feature>
<evidence type="ECO:0000256" key="3">
    <source>
        <dbReference type="ARBA" id="ARBA00022884"/>
    </source>
</evidence>
<evidence type="ECO:0000256" key="4">
    <source>
        <dbReference type="ARBA" id="ARBA00022980"/>
    </source>
</evidence>
<dbReference type="RefSeq" id="WP_005885910.1">
    <property type="nucleotide sequence ID" value="NZ_CABMMQ010000005.1"/>
</dbReference>
<dbReference type="Gene3D" id="3.90.930.12">
    <property type="entry name" value="Ribosomal protein L6, alpha-beta domain"/>
    <property type="match status" value="2"/>
</dbReference>
<dbReference type="InterPro" id="IPR002358">
    <property type="entry name" value="Ribosomal_uL6_CS"/>
</dbReference>
<dbReference type="Pfam" id="PF00347">
    <property type="entry name" value="Ribosomal_L6"/>
    <property type="match status" value="2"/>
</dbReference>
<dbReference type="NCBIfam" id="TIGR03654">
    <property type="entry name" value="L6_bact"/>
    <property type="match status" value="1"/>
</dbReference>
<dbReference type="EMBL" id="QRHL01000026">
    <property type="protein sequence ID" value="RHF70409.1"/>
    <property type="molecule type" value="Genomic_DNA"/>
</dbReference>
<keyword evidence="3 6" id="KW-0694">RNA-binding</keyword>
<evidence type="ECO:0000256" key="8">
    <source>
        <dbReference type="RuleBase" id="RU003870"/>
    </source>
</evidence>
<dbReference type="PANTHER" id="PTHR11655">
    <property type="entry name" value="60S/50S RIBOSOMAL PROTEIN L6/L9"/>
    <property type="match status" value="1"/>
</dbReference>
<dbReference type="Proteomes" id="UP000284676">
    <property type="component" value="Unassembled WGS sequence"/>
</dbReference>
<gene>
    <name evidence="6" type="primary">rplF</name>
    <name evidence="11" type="ORF">DW663_10720</name>
</gene>
<dbReference type="SUPFAM" id="SSF56053">
    <property type="entry name" value="Ribosomal protein L6"/>
    <property type="match status" value="2"/>
</dbReference>
<protein>
    <recommendedName>
        <fullName evidence="6">Large ribosomal subunit protein uL6</fullName>
    </recommendedName>
</protein>
<dbReference type="PANTHER" id="PTHR11655:SF14">
    <property type="entry name" value="LARGE RIBOSOMAL SUBUNIT PROTEIN UL6M"/>
    <property type="match status" value="1"/>
</dbReference>
<dbReference type="FunFam" id="3.90.930.12:FF:000002">
    <property type="entry name" value="50S ribosomal protein L6"/>
    <property type="match status" value="1"/>
</dbReference>
<evidence type="ECO:0000313" key="11">
    <source>
        <dbReference type="EMBL" id="RHF70409.1"/>
    </source>
</evidence>
<name>A0A414PPF2_FUSMR</name>
<dbReference type="GO" id="GO:0019843">
    <property type="term" value="F:rRNA binding"/>
    <property type="evidence" value="ECO:0007669"/>
    <property type="project" value="UniProtKB-UniRule"/>
</dbReference>
<dbReference type="GO" id="GO:0002181">
    <property type="term" value="P:cytoplasmic translation"/>
    <property type="evidence" value="ECO:0007669"/>
    <property type="project" value="TreeGrafter"/>
</dbReference>
<dbReference type="GeneID" id="62762280"/>
<dbReference type="PROSITE" id="PS00525">
    <property type="entry name" value="RIBOSOMAL_L6_1"/>
    <property type="match status" value="1"/>
</dbReference>
<dbReference type="InterPro" id="IPR020040">
    <property type="entry name" value="Ribosomal_uL6_a/b-dom"/>
</dbReference>
<reference evidence="11 12" key="1">
    <citation type="submission" date="2018-08" db="EMBL/GenBank/DDBJ databases">
        <title>A genome reference for cultivated species of the human gut microbiota.</title>
        <authorList>
            <person name="Zou Y."/>
            <person name="Xue W."/>
            <person name="Luo G."/>
        </authorList>
    </citation>
    <scope>NUCLEOTIDE SEQUENCE [LARGE SCALE GENOMIC DNA]</scope>
    <source>
        <strain evidence="11 12">AM25-1</strain>
    </source>
</reference>
<dbReference type="PIRSF" id="PIRSF002162">
    <property type="entry name" value="Ribosomal_L6"/>
    <property type="match status" value="1"/>
</dbReference>
<evidence type="ECO:0000256" key="7">
    <source>
        <dbReference type="RuleBase" id="RU003869"/>
    </source>
</evidence>
<accession>A0A414PPF2</accession>
<dbReference type="FunFam" id="3.90.930.12:FF:000001">
    <property type="entry name" value="50S ribosomal protein L6"/>
    <property type="match status" value="1"/>
</dbReference>
<keyword evidence="2 6" id="KW-0699">rRNA-binding</keyword>
<sequence length="185" mass="19946">MSRVGKKPIIVPSGVEVTINGNVVTVKGPKGTLTKEFNSELTIKEVKGEAHHHAVNEIVVERPNDLPAVRAIHGTTRALINNMILGVSQGFRKTLNLVGVGYRAAAKGKGLELALGYSHPVIIDEVPGITFTVEKNTTIHIDGIEKDVVGQVAADIRAKRAPEPYKGKGVKYSDEVVRRKEGKKS</sequence>
<keyword evidence="4 6" id="KW-0689">Ribosomal protein</keyword>
<dbReference type="HAMAP" id="MF_01365_B">
    <property type="entry name" value="Ribosomal_uL6_B"/>
    <property type="match status" value="1"/>
</dbReference>
<evidence type="ECO:0000256" key="1">
    <source>
        <dbReference type="ARBA" id="ARBA00009356"/>
    </source>
</evidence>
<comment type="subunit">
    <text evidence="6">Part of the 50S ribosomal subunit.</text>
</comment>
<comment type="similarity">
    <text evidence="1 6 7">Belongs to the universal ribosomal protein uL6 family.</text>
</comment>
<dbReference type="GO" id="GO:0022625">
    <property type="term" value="C:cytosolic large ribosomal subunit"/>
    <property type="evidence" value="ECO:0007669"/>
    <property type="project" value="UniProtKB-UniRule"/>
</dbReference>
<organism evidence="11 12">
    <name type="scientific">Fusobacterium mortiferum</name>
    <dbReference type="NCBI Taxonomy" id="850"/>
    <lineage>
        <taxon>Bacteria</taxon>
        <taxon>Fusobacteriati</taxon>
        <taxon>Fusobacteriota</taxon>
        <taxon>Fusobacteriia</taxon>
        <taxon>Fusobacteriales</taxon>
        <taxon>Fusobacteriaceae</taxon>
        <taxon>Fusobacterium</taxon>
    </lineage>
</organism>
<dbReference type="AlphaFoldDB" id="A0A414PPF2"/>
<feature type="domain" description="Large ribosomal subunit protein uL6 alpha-beta" evidence="10">
    <location>
        <begin position="98"/>
        <end position="172"/>
    </location>
</feature>
<dbReference type="InterPro" id="IPR019906">
    <property type="entry name" value="Ribosomal_uL6_bac-type"/>
</dbReference>
<dbReference type="InterPro" id="IPR036789">
    <property type="entry name" value="Ribosomal_uL6-like_a/b-dom_sf"/>
</dbReference>
<proteinExistence type="inferred from homology"/>
<evidence type="ECO:0000256" key="9">
    <source>
        <dbReference type="SAM" id="MobiDB-lite"/>
    </source>
</evidence>
<comment type="function">
    <text evidence="6 8">This protein binds to the 23S rRNA, and is important in its secondary structure. It is located near the subunit interface in the base of the L7/L12 stalk, and near the tRNA binding site of the peptidyltransferase center.</text>
</comment>
<evidence type="ECO:0000256" key="2">
    <source>
        <dbReference type="ARBA" id="ARBA00022730"/>
    </source>
</evidence>
<evidence type="ECO:0000256" key="5">
    <source>
        <dbReference type="ARBA" id="ARBA00023274"/>
    </source>
</evidence>
<evidence type="ECO:0000259" key="10">
    <source>
        <dbReference type="Pfam" id="PF00347"/>
    </source>
</evidence>
<dbReference type="PRINTS" id="PR00059">
    <property type="entry name" value="RIBOSOMALL6"/>
</dbReference>
<dbReference type="GO" id="GO:0003735">
    <property type="term" value="F:structural constituent of ribosome"/>
    <property type="evidence" value="ECO:0007669"/>
    <property type="project" value="UniProtKB-UniRule"/>
</dbReference>
<dbReference type="InterPro" id="IPR000702">
    <property type="entry name" value="Ribosomal_uL6-like"/>
</dbReference>